<organism evidence="2 4">
    <name type="scientific">Natrialba magadii (strain ATCC 43099 / DSM 3394 / CCM 3739 / CIP 104546 / IAM 13178 / JCM 8861 / NBRC 102185 / NCIMB 2190 / MS3)</name>
    <name type="common">Natronobacterium magadii</name>
    <dbReference type="NCBI Taxonomy" id="547559"/>
    <lineage>
        <taxon>Archaea</taxon>
        <taxon>Methanobacteriati</taxon>
        <taxon>Methanobacteriota</taxon>
        <taxon>Stenosarchaea group</taxon>
        <taxon>Halobacteria</taxon>
        <taxon>Halobacteriales</taxon>
        <taxon>Natrialbaceae</taxon>
        <taxon>Natrialba</taxon>
    </lineage>
</organism>
<dbReference type="RefSeq" id="WP_004215742.1">
    <property type="nucleotide sequence ID" value="NC_013922.1"/>
</dbReference>
<gene>
    <name evidence="2" type="ordered locus">Nmag_1664</name>
    <name evidence="3" type="ORF">C500_12030</name>
</gene>
<evidence type="ECO:0000256" key="1">
    <source>
        <dbReference type="SAM" id="MobiDB-lite"/>
    </source>
</evidence>
<dbReference type="STRING" id="547559.Nmag_1664"/>
<sequence>MTASNGPSTLRRRTVLSTAGVSALGALAGCLSVFSEDDPASVGDPDAADGDGDESEETDENGDGPLTDYQYTAPPQIVDIAEQGDESTVRTVPARHELVTEDGSGGPVELLEVWAWQADDLAPSVPDPIYRMSERDSFELTYDNSEHNRPR</sequence>
<reference evidence="2 4" key="2">
    <citation type="journal article" date="2012" name="BMC Genomics">
        <title>A comparative genomics perspective on the genetic content of the alkaliphilic haloarchaeon Natrialba magadii ATCC 43099T.</title>
        <authorList>
            <person name="Siddaramappa S."/>
            <person name="Challacombe J.F."/>
            <person name="Decastro R.E."/>
            <person name="Pfeiffer F."/>
            <person name="Sastre D.E."/>
            <person name="Gimenez M.I."/>
            <person name="Paggi R.A."/>
            <person name="Detter J.C."/>
            <person name="Davenport K.W."/>
            <person name="Goodwin L.A."/>
            <person name="Kyrpides N."/>
            <person name="Tapia R."/>
            <person name="Pitluck S."/>
            <person name="Lucas S."/>
            <person name="Woyke T."/>
            <person name="Maupin-Furlow J.A."/>
        </authorList>
    </citation>
    <scope>NUCLEOTIDE SEQUENCE [LARGE SCALE GENOMIC DNA]</scope>
    <source>
        <strain evidence="2">ATCC 43099</strain>
        <strain evidence="4">ATCC 43099 / DSM 3394 / CCM 3739 / CIP 104546 / IAM 13178 / JCM 8861 / NBRC 102185 / NCIMB 2190 / MS3</strain>
    </source>
</reference>
<reference evidence="2" key="4">
    <citation type="submission" date="2016-09" db="EMBL/GenBank/DDBJ databases">
        <authorList>
            <person name="Pfeiffer F."/>
        </authorList>
    </citation>
    <scope>NUCLEOTIDE SEQUENCE</scope>
    <source>
        <strain evidence="2">ATCC 43099</strain>
    </source>
</reference>
<dbReference type="Proteomes" id="UP000011543">
    <property type="component" value="Unassembled WGS sequence"/>
</dbReference>
<dbReference type="EMBL" id="CP001932">
    <property type="protein sequence ID" value="ADD05240.1"/>
    <property type="molecule type" value="Genomic_DNA"/>
</dbReference>
<evidence type="ECO:0000313" key="5">
    <source>
        <dbReference type="Proteomes" id="UP000011543"/>
    </source>
</evidence>
<feature type="compositionally biased region" description="Acidic residues" evidence="1">
    <location>
        <begin position="46"/>
        <end position="62"/>
    </location>
</feature>
<feature type="region of interest" description="Disordered" evidence="1">
    <location>
        <begin position="35"/>
        <end position="72"/>
    </location>
</feature>
<protein>
    <submittedName>
        <fullName evidence="2">Copper-containing oxidoreductase</fullName>
    </submittedName>
    <submittedName>
        <fullName evidence="3">Multicopper oxidase type 3</fullName>
    </submittedName>
</protein>
<dbReference type="eggNOG" id="arCOG03914">
    <property type="taxonomic scope" value="Archaea"/>
</dbReference>
<accession>D3SUI2</accession>
<keyword evidence="4" id="KW-1185">Reference proteome</keyword>
<dbReference type="GeneID" id="8824504"/>
<dbReference type="OrthoDB" id="12293at2157"/>
<dbReference type="AlphaFoldDB" id="D3SUI2"/>
<reference evidence="4" key="1">
    <citation type="submission" date="2010-02" db="EMBL/GenBank/DDBJ databases">
        <title>Complete sequence of chromosome of Natrialba magadii ATCC 43099.</title>
        <authorList>
            <consortium name="US DOE Joint Genome Institute"/>
            <person name="Lucas S."/>
            <person name="Copeland A."/>
            <person name="Lapidus A."/>
            <person name="Cheng J.-F."/>
            <person name="Bruce D."/>
            <person name="Goodwin L."/>
            <person name="Pitluck S."/>
            <person name="Davenport K."/>
            <person name="Saunders E."/>
            <person name="Detter J.C."/>
            <person name="Han C."/>
            <person name="Tapia R."/>
            <person name="Land M."/>
            <person name="Hauser L."/>
            <person name="Kyrpides N."/>
            <person name="Mikhailova N."/>
            <person name="De Castro R.E."/>
            <person name="Maupin-Furlow J.A."/>
            <person name="Woyke T."/>
        </authorList>
    </citation>
    <scope>NUCLEOTIDE SEQUENCE [LARGE SCALE GENOMIC DNA]</scope>
    <source>
        <strain evidence="4">ATCC 43099 / DSM 3394 / CCM 3739 / CIP 104546 / IAM 13178 / JCM 8861 / NBRC 102185 / NCIMB 2190 / MS3</strain>
    </source>
</reference>
<evidence type="ECO:0000313" key="2">
    <source>
        <dbReference type="EMBL" id="ADD05240.1"/>
    </source>
</evidence>
<dbReference type="Proteomes" id="UP000001879">
    <property type="component" value="Chromosome"/>
</dbReference>
<evidence type="ECO:0000313" key="4">
    <source>
        <dbReference type="Proteomes" id="UP000001879"/>
    </source>
</evidence>
<evidence type="ECO:0000313" key="3">
    <source>
        <dbReference type="EMBL" id="ELY29037.1"/>
    </source>
</evidence>
<dbReference type="HOGENOM" id="CLU_1727287_0_0_2"/>
<dbReference type="PATRIC" id="fig|547559.17.peg.2378"/>
<proteinExistence type="predicted"/>
<dbReference type="EMBL" id="AOHS01000039">
    <property type="protein sequence ID" value="ELY29037.1"/>
    <property type="molecule type" value="Genomic_DNA"/>
</dbReference>
<dbReference type="KEGG" id="nmg:Nmag_1664"/>
<dbReference type="PaxDb" id="547559-Nmag_1664"/>
<reference evidence="3 5" key="3">
    <citation type="journal article" date="2014" name="PLoS Genet.">
        <title>Phylogenetically driven sequencing of extremely halophilic archaea reveals strategies for static and dynamic osmo-response.</title>
        <authorList>
            <person name="Becker E.A."/>
            <person name="Seitzer P.M."/>
            <person name="Tritt A."/>
            <person name="Larsen D."/>
            <person name="Krusor M."/>
            <person name="Yao A.I."/>
            <person name="Wu D."/>
            <person name="Madern D."/>
            <person name="Eisen J.A."/>
            <person name="Darling A.E."/>
            <person name="Facciotti M.T."/>
        </authorList>
    </citation>
    <scope>NUCLEOTIDE SEQUENCE [LARGE SCALE GENOMIC DNA]</scope>
    <source>
        <strain evidence="5">ATCC 43099 / DSM 3394 / CCM 3739 / CIP 104546 / IAM 13178 / JCM 8861 / NBRC 102185 / NCIMB 2190 / MS3</strain>
        <strain evidence="3">MS-3</strain>
    </source>
</reference>
<name>D3SUI2_NATMM</name>